<evidence type="ECO:0008006" key="5">
    <source>
        <dbReference type="Google" id="ProtNLM"/>
    </source>
</evidence>
<accession>A0AAF0F2A4</accession>
<dbReference type="InterPro" id="IPR037470">
    <property type="entry name" value="IVY1"/>
</dbReference>
<dbReference type="AlphaFoldDB" id="A0AAF0F2A4"/>
<dbReference type="InterPro" id="IPR027267">
    <property type="entry name" value="AH/BAR_dom_sf"/>
</dbReference>
<evidence type="ECO:0000256" key="1">
    <source>
        <dbReference type="SAM" id="Coils"/>
    </source>
</evidence>
<dbReference type="PANTHER" id="PTHR38407">
    <property type="entry name" value="PROTEIN IVY1"/>
    <property type="match status" value="1"/>
</dbReference>
<feature type="compositionally biased region" description="Low complexity" evidence="2">
    <location>
        <begin position="276"/>
        <end position="288"/>
    </location>
</feature>
<feature type="coiled-coil region" evidence="1">
    <location>
        <begin position="141"/>
        <end position="193"/>
    </location>
</feature>
<sequence length="414" mass="45821">MHLGVGSSAASIQSSGALTQSSSVKPTDCPDVYIRRADIEGSIQAYEQLLQASKAYTSTMLAMSKASSDLAQAMEDCSQVKGAHACGPALQAACGLHYLKSNYEQVLCDTFWKEFSIPLLSQLDVYRSTVHERQMHHERAIAEKSQMLKQIEKKYQKENKRRTRDLNSFRLMLSELQEKVNDLEEIKTQHYSDALEYEEQTWEFVSSKVALLVRAQVEIAERLSSKASSDPVLESVAAAIPDPFNTYGPPKKEDEIFSILQAAGASGLAAKVPAEAARTTSASSNASAEEQERGPNDDFDSRKEGHHTEPSNSRTALFSPRMRPQGEVHADEPPPSRAFLAPSLHSQPSYSSLFGYRATNRAEAEPEEDPSPTEDTHNSHENDHLHGYDGNTKGKPHNHRPPAPSRWPSDQGVW</sequence>
<feature type="compositionally biased region" description="Basic and acidic residues" evidence="2">
    <location>
        <begin position="324"/>
        <end position="334"/>
    </location>
</feature>
<proteinExistence type="predicted"/>
<dbReference type="GO" id="GO:0000329">
    <property type="term" value="C:fungal-type vacuole membrane"/>
    <property type="evidence" value="ECO:0007669"/>
    <property type="project" value="InterPro"/>
</dbReference>
<organism evidence="3 4">
    <name type="scientific">Malassezia psittaci</name>
    <dbReference type="NCBI Taxonomy" id="1821823"/>
    <lineage>
        <taxon>Eukaryota</taxon>
        <taxon>Fungi</taxon>
        <taxon>Dikarya</taxon>
        <taxon>Basidiomycota</taxon>
        <taxon>Ustilaginomycotina</taxon>
        <taxon>Malasseziomycetes</taxon>
        <taxon>Malasseziales</taxon>
        <taxon>Malasseziaceae</taxon>
        <taxon>Malassezia</taxon>
    </lineage>
</organism>
<evidence type="ECO:0000313" key="4">
    <source>
        <dbReference type="Proteomes" id="UP001214628"/>
    </source>
</evidence>
<gene>
    <name evidence="3" type="ORF">MPSI1_000145</name>
</gene>
<dbReference type="Proteomes" id="UP001214628">
    <property type="component" value="Chromosome 1"/>
</dbReference>
<dbReference type="GO" id="GO:0005543">
    <property type="term" value="F:phospholipid binding"/>
    <property type="evidence" value="ECO:0007669"/>
    <property type="project" value="InterPro"/>
</dbReference>
<dbReference type="PANTHER" id="PTHR38407:SF1">
    <property type="entry name" value="PROTEIN IVY1"/>
    <property type="match status" value="1"/>
</dbReference>
<feature type="compositionally biased region" description="Basic and acidic residues" evidence="2">
    <location>
        <begin position="374"/>
        <end position="387"/>
    </location>
</feature>
<protein>
    <recommendedName>
        <fullName evidence="5">Protein IVY1</fullName>
    </recommendedName>
</protein>
<dbReference type="SUPFAM" id="SSF103657">
    <property type="entry name" value="BAR/IMD domain-like"/>
    <property type="match status" value="1"/>
</dbReference>
<dbReference type="EMBL" id="CP118375">
    <property type="protein sequence ID" value="WFD41515.1"/>
    <property type="molecule type" value="Genomic_DNA"/>
</dbReference>
<name>A0AAF0F2A4_9BASI</name>
<keyword evidence="1" id="KW-0175">Coiled coil</keyword>
<reference evidence="3" key="1">
    <citation type="submission" date="2023-02" db="EMBL/GenBank/DDBJ databases">
        <title>Mating type loci evolution in Malassezia.</title>
        <authorList>
            <person name="Coelho M.A."/>
        </authorList>
    </citation>
    <scope>NUCLEOTIDE SEQUENCE</scope>
    <source>
        <strain evidence="3">CBS 14136</strain>
    </source>
</reference>
<dbReference type="Gene3D" id="1.20.1270.60">
    <property type="entry name" value="Arfaptin homology (AH) domain/BAR domain"/>
    <property type="match status" value="1"/>
</dbReference>
<evidence type="ECO:0000256" key="2">
    <source>
        <dbReference type="SAM" id="MobiDB-lite"/>
    </source>
</evidence>
<keyword evidence="4" id="KW-1185">Reference proteome</keyword>
<feature type="compositionally biased region" description="Basic and acidic residues" evidence="2">
    <location>
        <begin position="290"/>
        <end position="309"/>
    </location>
</feature>
<feature type="region of interest" description="Disordered" evidence="2">
    <location>
        <begin position="276"/>
        <end position="414"/>
    </location>
</feature>
<evidence type="ECO:0000313" key="3">
    <source>
        <dbReference type="EMBL" id="WFD41515.1"/>
    </source>
</evidence>
<dbReference type="GO" id="GO:0042144">
    <property type="term" value="P:vacuole fusion, non-autophagic"/>
    <property type="evidence" value="ECO:0007669"/>
    <property type="project" value="InterPro"/>
</dbReference>